<name>A0A7N2R130_QUELO</name>
<evidence type="ECO:0000313" key="8">
    <source>
        <dbReference type="Proteomes" id="UP000594261"/>
    </source>
</evidence>
<dbReference type="Gramene" id="QL03p022155:mrna">
    <property type="protein sequence ID" value="QL03p022155:mrna"/>
    <property type="gene ID" value="QL03p022155"/>
</dbReference>
<evidence type="ECO:0000256" key="2">
    <source>
        <dbReference type="ARBA" id="ARBA00022741"/>
    </source>
</evidence>
<dbReference type="InterPro" id="IPR055414">
    <property type="entry name" value="LRR_R13L4/SHOC2-like"/>
</dbReference>
<dbReference type="Gene3D" id="3.80.10.10">
    <property type="entry name" value="Ribonuclease Inhibitor"/>
    <property type="match status" value="2"/>
</dbReference>
<evidence type="ECO:0000256" key="1">
    <source>
        <dbReference type="ARBA" id="ARBA00022737"/>
    </source>
</evidence>
<protein>
    <submittedName>
        <fullName evidence="7">Uncharacterized protein</fullName>
    </submittedName>
</protein>
<organism evidence="7 8">
    <name type="scientific">Quercus lobata</name>
    <name type="common">Valley oak</name>
    <dbReference type="NCBI Taxonomy" id="97700"/>
    <lineage>
        <taxon>Eukaryota</taxon>
        <taxon>Viridiplantae</taxon>
        <taxon>Streptophyta</taxon>
        <taxon>Embryophyta</taxon>
        <taxon>Tracheophyta</taxon>
        <taxon>Spermatophyta</taxon>
        <taxon>Magnoliopsida</taxon>
        <taxon>eudicotyledons</taxon>
        <taxon>Gunneridae</taxon>
        <taxon>Pentapetalae</taxon>
        <taxon>rosids</taxon>
        <taxon>fabids</taxon>
        <taxon>Fagales</taxon>
        <taxon>Fagaceae</taxon>
        <taxon>Quercus</taxon>
    </lineage>
</organism>
<dbReference type="Pfam" id="PF23598">
    <property type="entry name" value="LRR_14"/>
    <property type="match status" value="1"/>
</dbReference>
<keyword evidence="3" id="KW-0611">Plant defense</keyword>
<dbReference type="Gene3D" id="1.10.10.10">
    <property type="entry name" value="Winged helix-like DNA-binding domain superfamily/Winged helix DNA-binding domain"/>
    <property type="match status" value="1"/>
</dbReference>
<dbReference type="InterPro" id="IPR036388">
    <property type="entry name" value="WH-like_DNA-bd_sf"/>
</dbReference>
<dbReference type="AlphaFoldDB" id="A0A7N2R130"/>
<evidence type="ECO:0000259" key="5">
    <source>
        <dbReference type="Pfam" id="PF23559"/>
    </source>
</evidence>
<dbReference type="InterPro" id="IPR058922">
    <property type="entry name" value="WHD_DRP"/>
</dbReference>
<dbReference type="EMBL" id="LRBV02000003">
    <property type="status" value="NOT_ANNOTATED_CDS"/>
    <property type="molecule type" value="Genomic_DNA"/>
</dbReference>
<dbReference type="InterPro" id="IPR032675">
    <property type="entry name" value="LRR_dom_sf"/>
</dbReference>
<evidence type="ECO:0000259" key="6">
    <source>
        <dbReference type="Pfam" id="PF23598"/>
    </source>
</evidence>
<dbReference type="InterPro" id="IPR041118">
    <property type="entry name" value="Rx_N"/>
</dbReference>
<feature type="domain" description="Disease resistance N-terminal" evidence="4">
    <location>
        <begin position="21"/>
        <end position="110"/>
    </location>
</feature>
<accession>A0A7N2R130</accession>
<keyword evidence="2" id="KW-0547">Nucleotide-binding</keyword>
<dbReference type="GO" id="GO:0006952">
    <property type="term" value="P:defense response"/>
    <property type="evidence" value="ECO:0007669"/>
    <property type="project" value="UniProtKB-KW"/>
</dbReference>
<dbReference type="PANTHER" id="PTHR47186:SF3">
    <property type="entry name" value="OS09G0267800 PROTEIN"/>
    <property type="match status" value="1"/>
</dbReference>
<dbReference type="Gene3D" id="1.20.5.4130">
    <property type="match status" value="1"/>
</dbReference>
<feature type="domain" description="Disease resistance protein winged helix" evidence="5">
    <location>
        <begin position="202"/>
        <end position="273"/>
    </location>
</feature>
<dbReference type="SUPFAM" id="SSF52058">
    <property type="entry name" value="L domain-like"/>
    <property type="match status" value="2"/>
</dbReference>
<sequence>MLRNKGIISNEEFEIILDDIVDGLVTNVISLVTEHTNFDWDFKDKEELKNLLGTLCKIHVMLPDAQERQVSDESVKIWLTELKDVVYDVDNVLDKFKYKIVGQKVHIQNQMMNQVPSISFSNFDEVKTTKHMLDKFVNDVDGLGLKIVDSKPKISLHNIDSLNDSEFIGREHGDDLFLKLKSTLDRLTIPSLKRCFLYCANFPKDYDITKDELIQHWMAQELLKPSEESMVMEDIGNKYFNTLLDKFFLQNAKKDEYGNIISCRMNDLVHDFVLSISKSKSSSSDNFSQVRSLFVGFDGQTTPGISFKGDGFTKLCTLILENADFGNILSEFKSLHVLKLYRYKRIELPETIGVLIHLRFLHISDSEIKYLPNSITMLFNLQTLRIKECPNFVDLPEDLSNLINLRHICIIDCEIAAPKNVGRLTCLQTLPDFCVGRDEGYQIKELGPLKNLRGEINICNLENVEDEEEAKVLEGLQPHPNLKSLTVSCYGGKKFPSWVGLSSLYHNLIEINLSYCWECEEVPTLGQLPCLRVLEIIGMGKVRCIGSEFYIYSDGSYRNTALFPALRILKLEEMETLEEWKDAKELTTADEVLFVFPCLEELIIGWCDELRYLPESLHTCVSLRKLVVQDCPKLRSLPSSSTSSIHPSFQKLCLCDSLVVDGIQHFIEMEARLECYTSSVGYMDNGDCLPYSSSIQKLKLYGSLLLLDQIQYFIALKILWIQGFYEMVALPEWLGNLSSLQKLYIVDCNHLVHLPTEEAMRRLTQLETLEIYDCPNLEDNERSKIDHIPFVDIQDSGRPDWSDFEDETNSGSWQEVCIWENN</sequence>
<keyword evidence="1" id="KW-0677">Repeat</keyword>
<dbReference type="EnsemblPlants" id="QL03p022155:mrna">
    <property type="protein sequence ID" value="QL03p022155:mrna"/>
    <property type="gene ID" value="QL03p022155"/>
</dbReference>
<dbReference type="PANTHER" id="PTHR47186">
    <property type="entry name" value="LEUCINE-RICH REPEAT-CONTAINING PROTEIN 57"/>
    <property type="match status" value="1"/>
</dbReference>
<dbReference type="OMA" id="RGEINIC"/>
<dbReference type="GO" id="GO:0000166">
    <property type="term" value="F:nucleotide binding"/>
    <property type="evidence" value="ECO:0007669"/>
    <property type="project" value="UniProtKB-KW"/>
</dbReference>
<evidence type="ECO:0000313" key="7">
    <source>
        <dbReference type="EnsemblPlants" id="QL03p022155:mrna"/>
    </source>
</evidence>
<feature type="domain" description="Disease resistance R13L4/SHOC-2-like LRR" evidence="6">
    <location>
        <begin position="328"/>
        <end position="604"/>
    </location>
</feature>
<dbReference type="Pfam" id="PF18052">
    <property type="entry name" value="Rx_N"/>
    <property type="match status" value="1"/>
</dbReference>
<dbReference type="FunFam" id="1.10.10.10:FF:000322">
    <property type="entry name" value="Probable disease resistance protein At1g63360"/>
    <property type="match status" value="1"/>
</dbReference>
<dbReference type="Proteomes" id="UP000594261">
    <property type="component" value="Chromosome 3"/>
</dbReference>
<evidence type="ECO:0000259" key="4">
    <source>
        <dbReference type="Pfam" id="PF18052"/>
    </source>
</evidence>
<dbReference type="Pfam" id="PF23559">
    <property type="entry name" value="WHD_DRP"/>
    <property type="match status" value="1"/>
</dbReference>
<reference evidence="7 8" key="1">
    <citation type="journal article" date="2016" name="G3 (Bethesda)">
        <title>First Draft Assembly and Annotation of the Genome of a California Endemic Oak Quercus lobata Nee (Fagaceae).</title>
        <authorList>
            <person name="Sork V.L."/>
            <person name="Fitz-Gibbon S.T."/>
            <person name="Puiu D."/>
            <person name="Crepeau M."/>
            <person name="Gugger P.F."/>
            <person name="Sherman R."/>
            <person name="Stevens K."/>
            <person name="Langley C.H."/>
            <person name="Pellegrini M."/>
            <person name="Salzberg S.L."/>
        </authorList>
    </citation>
    <scope>NUCLEOTIDE SEQUENCE [LARGE SCALE GENOMIC DNA]</scope>
    <source>
        <strain evidence="7 8">cv. SW786</strain>
    </source>
</reference>
<keyword evidence="8" id="KW-1185">Reference proteome</keyword>
<proteinExistence type="predicted"/>
<dbReference type="InParanoid" id="A0A7N2R130"/>
<evidence type="ECO:0000256" key="3">
    <source>
        <dbReference type="ARBA" id="ARBA00022821"/>
    </source>
</evidence>
<reference evidence="7" key="2">
    <citation type="submission" date="2021-01" db="UniProtKB">
        <authorList>
            <consortium name="EnsemblPlants"/>
        </authorList>
    </citation>
    <scope>IDENTIFICATION</scope>
</reference>